<name>A0A024TU94_9STRA</name>
<proteinExistence type="predicted"/>
<gene>
    <name evidence="1" type="ORF">H310_09990</name>
</gene>
<organism evidence="1">
    <name type="scientific">Aphanomyces invadans</name>
    <dbReference type="NCBI Taxonomy" id="157072"/>
    <lineage>
        <taxon>Eukaryota</taxon>
        <taxon>Sar</taxon>
        <taxon>Stramenopiles</taxon>
        <taxon>Oomycota</taxon>
        <taxon>Saprolegniomycetes</taxon>
        <taxon>Saprolegniales</taxon>
        <taxon>Verrucalvaceae</taxon>
        <taxon>Aphanomyces</taxon>
    </lineage>
</organism>
<dbReference type="GeneID" id="20087040"/>
<dbReference type="AlphaFoldDB" id="A0A024TU94"/>
<dbReference type="EMBL" id="KI913974">
    <property type="protein sequence ID" value="ETV97201.1"/>
    <property type="molecule type" value="Genomic_DNA"/>
</dbReference>
<dbReference type="VEuPathDB" id="FungiDB:H310_09990"/>
<accession>A0A024TU94</accession>
<reference evidence="1" key="1">
    <citation type="submission" date="2013-12" db="EMBL/GenBank/DDBJ databases">
        <title>The Genome Sequence of Aphanomyces invadans NJM9701.</title>
        <authorList>
            <consortium name="The Broad Institute Genomics Platform"/>
            <person name="Russ C."/>
            <person name="Tyler B."/>
            <person name="van West P."/>
            <person name="Dieguez-Uribeondo J."/>
            <person name="Young S.K."/>
            <person name="Zeng Q."/>
            <person name="Gargeya S."/>
            <person name="Fitzgerald M."/>
            <person name="Abouelleil A."/>
            <person name="Alvarado L."/>
            <person name="Chapman S.B."/>
            <person name="Gainer-Dewar J."/>
            <person name="Goldberg J."/>
            <person name="Griggs A."/>
            <person name="Gujja S."/>
            <person name="Hansen M."/>
            <person name="Howarth C."/>
            <person name="Imamovic A."/>
            <person name="Ireland A."/>
            <person name="Larimer J."/>
            <person name="McCowan C."/>
            <person name="Murphy C."/>
            <person name="Pearson M."/>
            <person name="Poon T.W."/>
            <person name="Priest M."/>
            <person name="Roberts A."/>
            <person name="Saif S."/>
            <person name="Shea T."/>
            <person name="Sykes S."/>
            <person name="Wortman J."/>
            <person name="Nusbaum C."/>
            <person name="Birren B."/>
        </authorList>
    </citation>
    <scope>NUCLEOTIDE SEQUENCE [LARGE SCALE GENOMIC DNA]</scope>
    <source>
        <strain evidence="1">NJM9701</strain>
    </source>
</reference>
<dbReference type="RefSeq" id="XP_008874447.1">
    <property type="nucleotide sequence ID" value="XM_008876225.1"/>
</dbReference>
<sequence length="162" mass="17946">MLVCASFSAICSAMNVSHTTSRKCVALAYKITRDDATDAARLGLVLPAQWWHSRTYGRTWRPATAKLTIDDSNGFHAWRRTTSYGVMDAIRTPRTAKYMKLSACCSRHKTKRGRPITSAHFTSTKNEIDLSRSVDRRNCGSRTASPVCAATFITAHVSATRS</sequence>
<evidence type="ECO:0000313" key="1">
    <source>
        <dbReference type="EMBL" id="ETV97201.1"/>
    </source>
</evidence>
<protein>
    <submittedName>
        <fullName evidence="1">Uncharacterized protein</fullName>
    </submittedName>
</protein>